<dbReference type="Proteomes" id="UP000308038">
    <property type="component" value="Unassembled WGS sequence"/>
</dbReference>
<gene>
    <name evidence="4" type="ORF">E5988_10505</name>
</gene>
<evidence type="ECO:0000259" key="3">
    <source>
        <dbReference type="Pfam" id="PF13400"/>
    </source>
</evidence>
<dbReference type="SUPFAM" id="SSF53300">
    <property type="entry name" value="vWA-like"/>
    <property type="match status" value="1"/>
</dbReference>
<reference evidence="4 5" key="1">
    <citation type="submission" date="2019-04" db="EMBL/GenBank/DDBJ databases">
        <title>Microbes associate with the intestines of laboratory mice.</title>
        <authorList>
            <person name="Navarre W."/>
            <person name="Wong E."/>
            <person name="Huang K.C."/>
            <person name="Tropini C."/>
            <person name="Ng K."/>
            <person name="Yu B."/>
        </authorList>
    </citation>
    <scope>NUCLEOTIDE SEQUENCE [LARGE SCALE GENOMIC DNA]</scope>
    <source>
        <strain evidence="4 5">NM83_B4-11</strain>
    </source>
</reference>
<evidence type="ECO:0000256" key="1">
    <source>
        <dbReference type="SAM" id="MobiDB-lite"/>
    </source>
</evidence>
<feature type="domain" description="Putative Flp pilus-assembly TadG-like N-terminal" evidence="3">
    <location>
        <begin position="19"/>
        <end position="66"/>
    </location>
</feature>
<feature type="compositionally biased region" description="Polar residues" evidence="1">
    <location>
        <begin position="426"/>
        <end position="440"/>
    </location>
</feature>
<dbReference type="Pfam" id="PF13400">
    <property type="entry name" value="Tad"/>
    <property type="match status" value="1"/>
</dbReference>
<protein>
    <recommendedName>
        <fullName evidence="3">Putative Flp pilus-assembly TadG-like N-terminal domain-containing protein</fullName>
    </recommendedName>
</protein>
<dbReference type="Gene3D" id="3.40.50.410">
    <property type="entry name" value="von Willebrand factor, type A domain"/>
    <property type="match status" value="2"/>
</dbReference>
<organism evidence="4 5">
    <name type="scientific">Sphingomonas olei</name>
    <dbReference type="NCBI Taxonomy" id="1886787"/>
    <lineage>
        <taxon>Bacteria</taxon>
        <taxon>Pseudomonadati</taxon>
        <taxon>Pseudomonadota</taxon>
        <taxon>Alphaproteobacteria</taxon>
        <taxon>Sphingomonadales</taxon>
        <taxon>Sphingomonadaceae</taxon>
        <taxon>Sphingomonas</taxon>
    </lineage>
</organism>
<evidence type="ECO:0000313" key="5">
    <source>
        <dbReference type="Proteomes" id="UP000308038"/>
    </source>
</evidence>
<feature type="transmembrane region" description="Helical" evidence="2">
    <location>
        <begin position="20"/>
        <end position="40"/>
    </location>
</feature>
<evidence type="ECO:0000256" key="2">
    <source>
        <dbReference type="SAM" id="Phobius"/>
    </source>
</evidence>
<feature type="region of interest" description="Disordered" evidence="1">
    <location>
        <begin position="426"/>
        <end position="447"/>
    </location>
</feature>
<accession>A0ABY2QGN5</accession>
<dbReference type="InterPro" id="IPR036465">
    <property type="entry name" value="vWFA_dom_sf"/>
</dbReference>
<proteinExistence type="predicted"/>
<sequence length="632" mass="69479">MRSKGLRTFLRQLADDRHGAALPILAAFTIPAIGAIGTGIDTARIYMVRSQMQAGVDAAALAGARAFAVTDKSAKDRTKQVEAYFYGNFPQGYMHSQSLVLTPTFSTKNNIHVTTVEAEADLPMTFMRVLGFDKQRIRTVARAELQPRPLEVMVVLDNTGSMKANLPRDANGVVKTRMTATKDAAKSFVDILYQGAGTRQELALGFVMYDITVNVGHLLTKWRSSSVRQLAGFNDSATQARGPWPGNRLAWKGCVLADDTVRNMNATYSQPEPGAWDVVRSLPGEGGHPPITPYFIPPFWVPQTSGNSASSAVMANPNSGFYKISNVEPGYNLYQLDQTLANGGLNQASMASSPYREAFYRYYIGLNDSASSVFNDVITRVDGSFYNPQTDSWNFDTSRGTPFRINYDRIPNFAAWKAATTYSVNPKGGSTSSGSQNMTDPPSPNWQCPEEAEPIAYGKPKSYWIDNVIERKNGAIYPANGTLHHAGLLWGYRLLVRDDVFPRSNPTSEEAKRALVFMTDGETALGESQNGYTDRTFTFYGNYADNPLTTTQNGGAFRTQSERRFAKTCASLQAEKNPPKVYIIALTTTDTNTLAMFERCAPGRVYRTSDTASLKSAFDDVATELVDLHLTK</sequence>
<keyword evidence="2" id="KW-0472">Membrane</keyword>
<dbReference type="InterPro" id="IPR028087">
    <property type="entry name" value="Tad_N"/>
</dbReference>
<name>A0ABY2QGN5_9SPHN</name>
<dbReference type="RefSeq" id="WP_136451656.1">
    <property type="nucleotide sequence ID" value="NZ_SSTI01000007.1"/>
</dbReference>
<keyword evidence="2" id="KW-0812">Transmembrane</keyword>
<comment type="caution">
    <text evidence="4">The sequence shown here is derived from an EMBL/GenBank/DDBJ whole genome shotgun (WGS) entry which is preliminary data.</text>
</comment>
<keyword evidence="2" id="KW-1133">Transmembrane helix</keyword>
<dbReference type="EMBL" id="SSTI01000007">
    <property type="protein sequence ID" value="THG39597.1"/>
    <property type="molecule type" value="Genomic_DNA"/>
</dbReference>
<evidence type="ECO:0000313" key="4">
    <source>
        <dbReference type="EMBL" id="THG39597.1"/>
    </source>
</evidence>
<keyword evidence="5" id="KW-1185">Reference proteome</keyword>